<evidence type="ECO:0000313" key="8">
    <source>
        <dbReference type="Proteomes" id="UP000662200"/>
    </source>
</evidence>
<name>A0A8J3BVS4_9ACTN</name>
<evidence type="ECO:0000259" key="6">
    <source>
        <dbReference type="Pfam" id="PF00171"/>
    </source>
</evidence>
<sequence>MTAVGWPTGLMAGRPAGGPTRLRHFIDGAYVGGEGGATFPKHSPVTGEALFEVPEADAATVDAAVGAARRALRGPWGRLGDAQRAALLRRVAEEIERRFEDLVTAEVADTGKSVAQARTLDVARAAANFRAFADIAAGTATESFTTVTAGGDRALNYAVRKPVGVVAVIVPWNLPLLLLTWKVAPALACGNAVVVKPSEETPSSATLLAEVLRDAGVPDGVFNVVHGFGPGSAGEFLTTHPGVDAITFTGESATGAAIMRAAADGVKAVSFELGGKNAGLVFADADLDAAVAGSVRSAFTNGGQVCLCTERLYVQRPVFDAFAARLAEAAGALPWGWPSDEATATMPLISRGHREKVAGYYDLARVEGATVLAGGGVPAFGDARDGGAYIQPTVLTGLGAHARTNREEIFGPVVHVAPFDTEEEAFALANDSPYGLAAAVWTGDVGRAHRAGAALDAGIVWVNTWFLRDLRTPFGGVKASGVGREGGVHSLEFYSELTNVCVAVPPARD</sequence>
<dbReference type="InterPro" id="IPR016163">
    <property type="entry name" value="Ald_DH_C"/>
</dbReference>
<organism evidence="7 8">
    <name type="scientific">Pilimelia terevasa</name>
    <dbReference type="NCBI Taxonomy" id="53372"/>
    <lineage>
        <taxon>Bacteria</taxon>
        <taxon>Bacillati</taxon>
        <taxon>Actinomycetota</taxon>
        <taxon>Actinomycetes</taxon>
        <taxon>Micromonosporales</taxon>
        <taxon>Micromonosporaceae</taxon>
        <taxon>Pilimelia</taxon>
    </lineage>
</organism>
<dbReference type="GO" id="GO:0016620">
    <property type="term" value="F:oxidoreductase activity, acting on the aldehyde or oxo group of donors, NAD or NADP as acceptor"/>
    <property type="evidence" value="ECO:0007669"/>
    <property type="project" value="InterPro"/>
</dbReference>
<keyword evidence="3" id="KW-0520">NAD</keyword>
<dbReference type="InterPro" id="IPR016162">
    <property type="entry name" value="Ald_DH_N"/>
</dbReference>
<evidence type="ECO:0000256" key="4">
    <source>
        <dbReference type="PROSITE-ProRule" id="PRU10007"/>
    </source>
</evidence>
<accession>A0A8J3BVS4</accession>
<dbReference type="Proteomes" id="UP000662200">
    <property type="component" value="Unassembled WGS sequence"/>
</dbReference>
<dbReference type="PROSITE" id="PS00687">
    <property type="entry name" value="ALDEHYDE_DEHYDR_GLU"/>
    <property type="match status" value="1"/>
</dbReference>
<dbReference type="InterPro" id="IPR017628">
    <property type="entry name" value="OHmuconic_semiald_DH"/>
</dbReference>
<reference evidence="7" key="1">
    <citation type="journal article" date="2014" name="Int. J. Syst. Evol. Microbiol.">
        <title>Complete genome sequence of Corynebacterium casei LMG S-19264T (=DSM 44701T), isolated from a smear-ripened cheese.</title>
        <authorList>
            <consortium name="US DOE Joint Genome Institute (JGI-PGF)"/>
            <person name="Walter F."/>
            <person name="Albersmeier A."/>
            <person name="Kalinowski J."/>
            <person name="Ruckert C."/>
        </authorList>
    </citation>
    <scope>NUCLEOTIDE SEQUENCE</scope>
    <source>
        <strain evidence="7">JCM 3091</strain>
    </source>
</reference>
<dbReference type="Pfam" id="PF00171">
    <property type="entry name" value="Aldedh"/>
    <property type="match status" value="1"/>
</dbReference>
<evidence type="ECO:0000256" key="3">
    <source>
        <dbReference type="ARBA" id="ARBA00023027"/>
    </source>
</evidence>
<dbReference type="Gene3D" id="3.40.605.10">
    <property type="entry name" value="Aldehyde Dehydrogenase, Chain A, domain 1"/>
    <property type="match status" value="1"/>
</dbReference>
<keyword evidence="8" id="KW-1185">Reference proteome</keyword>
<dbReference type="InterPro" id="IPR015590">
    <property type="entry name" value="Aldehyde_DH_dom"/>
</dbReference>
<evidence type="ECO:0000256" key="5">
    <source>
        <dbReference type="RuleBase" id="RU003345"/>
    </source>
</evidence>
<protein>
    <submittedName>
        <fullName evidence="7">Aldehyde dehydrogenase</fullName>
    </submittedName>
</protein>
<dbReference type="FunFam" id="3.40.605.10:FF:000007">
    <property type="entry name" value="NAD/NADP-dependent betaine aldehyde dehydrogenase"/>
    <property type="match status" value="1"/>
</dbReference>
<keyword evidence="2 5" id="KW-0560">Oxidoreductase</keyword>
<dbReference type="InterPro" id="IPR016160">
    <property type="entry name" value="Ald_DH_CS_CYS"/>
</dbReference>
<proteinExistence type="inferred from homology"/>
<dbReference type="CDD" id="cd07093">
    <property type="entry name" value="ALDH_F8_HMSADH"/>
    <property type="match status" value="1"/>
</dbReference>
<evidence type="ECO:0000256" key="2">
    <source>
        <dbReference type="ARBA" id="ARBA00023002"/>
    </source>
</evidence>
<dbReference type="FunFam" id="3.40.309.10:FF:000012">
    <property type="entry name" value="Betaine aldehyde dehydrogenase"/>
    <property type="match status" value="1"/>
</dbReference>
<reference evidence="7" key="2">
    <citation type="submission" date="2020-09" db="EMBL/GenBank/DDBJ databases">
        <authorList>
            <person name="Sun Q."/>
            <person name="Ohkuma M."/>
        </authorList>
    </citation>
    <scope>NUCLEOTIDE SEQUENCE</scope>
    <source>
        <strain evidence="7">JCM 3091</strain>
    </source>
</reference>
<comment type="caution">
    <text evidence="7">The sequence shown here is derived from an EMBL/GenBank/DDBJ whole genome shotgun (WGS) entry which is preliminary data.</text>
</comment>
<dbReference type="InterPro" id="IPR016161">
    <property type="entry name" value="Ald_DH/histidinol_DH"/>
</dbReference>
<evidence type="ECO:0000313" key="7">
    <source>
        <dbReference type="EMBL" id="GGK42839.1"/>
    </source>
</evidence>
<evidence type="ECO:0000256" key="1">
    <source>
        <dbReference type="ARBA" id="ARBA00009986"/>
    </source>
</evidence>
<feature type="domain" description="Aldehyde dehydrogenase" evidence="6">
    <location>
        <begin position="33"/>
        <end position="500"/>
    </location>
</feature>
<gene>
    <name evidence="7" type="ORF">GCM10010124_39580</name>
</gene>
<dbReference type="EMBL" id="BMQC01000023">
    <property type="protein sequence ID" value="GGK42839.1"/>
    <property type="molecule type" value="Genomic_DNA"/>
</dbReference>
<dbReference type="NCBIfam" id="TIGR03216">
    <property type="entry name" value="OH_muco_semi_DH"/>
    <property type="match status" value="1"/>
</dbReference>
<dbReference type="SUPFAM" id="SSF53720">
    <property type="entry name" value="ALDH-like"/>
    <property type="match status" value="1"/>
</dbReference>
<dbReference type="PANTHER" id="PTHR43720">
    <property type="entry name" value="2-AMINOMUCONIC SEMIALDEHYDE DEHYDROGENASE"/>
    <property type="match status" value="1"/>
</dbReference>
<dbReference type="InterPro" id="IPR029510">
    <property type="entry name" value="Ald_DH_CS_GLU"/>
</dbReference>
<dbReference type="Gene3D" id="3.40.309.10">
    <property type="entry name" value="Aldehyde Dehydrogenase, Chain A, domain 2"/>
    <property type="match status" value="1"/>
</dbReference>
<feature type="active site" evidence="4">
    <location>
        <position position="272"/>
    </location>
</feature>
<dbReference type="PROSITE" id="PS00070">
    <property type="entry name" value="ALDEHYDE_DEHYDR_CYS"/>
    <property type="match status" value="1"/>
</dbReference>
<dbReference type="PANTHER" id="PTHR43720:SF2">
    <property type="entry name" value="2-AMINOMUCONIC SEMIALDEHYDE DEHYDROGENASE"/>
    <property type="match status" value="1"/>
</dbReference>
<dbReference type="AlphaFoldDB" id="A0A8J3BVS4"/>
<comment type="similarity">
    <text evidence="1 5">Belongs to the aldehyde dehydrogenase family.</text>
</comment>